<organism evidence="3 4">
    <name type="scientific">Collinsella intestinalis</name>
    <dbReference type="NCBI Taxonomy" id="147207"/>
    <lineage>
        <taxon>Bacteria</taxon>
        <taxon>Bacillati</taxon>
        <taxon>Actinomycetota</taxon>
        <taxon>Coriobacteriia</taxon>
        <taxon>Coriobacteriales</taxon>
        <taxon>Coriobacteriaceae</taxon>
        <taxon>Collinsella</taxon>
    </lineage>
</organism>
<feature type="compositionally biased region" description="Polar residues" evidence="1">
    <location>
        <begin position="137"/>
        <end position="146"/>
    </location>
</feature>
<keyword evidence="2" id="KW-1133">Transmembrane helix</keyword>
<sequence>MPANWVYIITYVMVFGFAVYIGFLIGQELSRRHLVTARAYWAANIGGLVAVVLAVALIPAMMIQIILMGVLAGYIAGLKMGFGESSGPWKWLDNFMDVNKRHRKVAEKGTGEAYRRRRKTGEAGPDLISIDERGSADSPSRQSRDA</sequence>
<proteinExistence type="predicted"/>
<feature type="transmembrane region" description="Helical" evidence="2">
    <location>
        <begin position="38"/>
        <end position="57"/>
    </location>
</feature>
<protein>
    <recommendedName>
        <fullName evidence="5">DUF4491 family protein</fullName>
    </recommendedName>
</protein>
<evidence type="ECO:0008006" key="5">
    <source>
        <dbReference type="Google" id="ProtNLM"/>
    </source>
</evidence>
<keyword evidence="2" id="KW-0812">Transmembrane</keyword>
<evidence type="ECO:0000256" key="2">
    <source>
        <dbReference type="SAM" id="Phobius"/>
    </source>
</evidence>
<dbReference type="Proteomes" id="UP000286050">
    <property type="component" value="Unassembled WGS sequence"/>
</dbReference>
<accession>A0A414FWZ0</accession>
<reference evidence="3 4" key="1">
    <citation type="submission" date="2018-08" db="EMBL/GenBank/DDBJ databases">
        <title>A genome reference for cultivated species of the human gut microbiota.</title>
        <authorList>
            <person name="Zou Y."/>
            <person name="Xue W."/>
            <person name="Luo G."/>
        </authorList>
    </citation>
    <scope>NUCLEOTIDE SEQUENCE [LARGE SCALE GENOMIC DNA]</scope>
    <source>
        <strain evidence="3 4">AM30-5LB</strain>
    </source>
</reference>
<evidence type="ECO:0000313" key="4">
    <source>
        <dbReference type="Proteomes" id="UP000286050"/>
    </source>
</evidence>
<feature type="transmembrane region" description="Helical" evidence="2">
    <location>
        <begin position="6"/>
        <end position="26"/>
    </location>
</feature>
<gene>
    <name evidence="3" type="ORF">DW787_04865</name>
</gene>
<comment type="caution">
    <text evidence="3">The sequence shown here is derived from an EMBL/GenBank/DDBJ whole genome shotgun (WGS) entry which is preliminary data.</text>
</comment>
<name>A0A414FWZ0_9ACTN</name>
<dbReference type="RefSeq" id="WP_118271876.1">
    <property type="nucleotide sequence ID" value="NZ_QSJI01000003.1"/>
</dbReference>
<feature type="region of interest" description="Disordered" evidence="1">
    <location>
        <begin position="106"/>
        <end position="146"/>
    </location>
</feature>
<dbReference type="EMBL" id="QSJI01000003">
    <property type="protein sequence ID" value="RHD56018.1"/>
    <property type="molecule type" value="Genomic_DNA"/>
</dbReference>
<dbReference type="AlphaFoldDB" id="A0A414FWZ0"/>
<evidence type="ECO:0000313" key="3">
    <source>
        <dbReference type="EMBL" id="RHD56018.1"/>
    </source>
</evidence>
<evidence type="ECO:0000256" key="1">
    <source>
        <dbReference type="SAM" id="MobiDB-lite"/>
    </source>
</evidence>
<keyword evidence="2" id="KW-0472">Membrane</keyword>